<evidence type="ECO:0000313" key="3">
    <source>
        <dbReference type="Proteomes" id="UP000183263"/>
    </source>
</evidence>
<sequence>MASKDQLDKATSDFEEAQKDWEGVPDRLNSAVNNLKWVSPTTWAAVTGTRDDAQAKLAELFDKLKEAAEGIAAPFTFVERKAEWNSIAATVRSARNHQSRPEVNLNGYWEGVAKDRYSAVQGYQDQALDTLETMCSKVSDSFEKLSDSAFEFYSNVVTGIVDYYSTVAAAIAKIPTIVGAPFAVSDIVDAVGAAVSLMVRLIADLLKVVKDQMTVANDLKNISDKPFGFPDDQWPKSLSHTYSDASLQDDTPHKRDWAAAG</sequence>
<evidence type="ECO:0008006" key="4">
    <source>
        <dbReference type="Google" id="ProtNLM"/>
    </source>
</evidence>
<evidence type="ECO:0000313" key="2">
    <source>
        <dbReference type="EMBL" id="SDI08085.1"/>
    </source>
</evidence>
<dbReference type="EMBL" id="FNDN01000005">
    <property type="protein sequence ID" value="SDI08085.1"/>
    <property type="molecule type" value="Genomic_DNA"/>
</dbReference>
<feature type="compositionally biased region" description="Polar residues" evidence="1">
    <location>
        <begin position="240"/>
        <end position="249"/>
    </location>
</feature>
<gene>
    <name evidence="2" type="ORF">SAMN05444695_10514</name>
</gene>
<dbReference type="AlphaFoldDB" id="A0A1G8HNA3"/>
<evidence type="ECO:0000256" key="1">
    <source>
        <dbReference type="SAM" id="MobiDB-lite"/>
    </source>
</evidence>
<dbReference type="InterPro" id="IPR036708">
    <property type="entry name" value="BipD-like_sf"/>
</dbReference>
<dbReference type="OrthoDB" id="4525626at2"/>
<proteinExistence type="predicted"/>
<dbReference type="Proteomes" id="UP000183263">
    <property type="component" value="Unassembled WGS sequence"/>
</dbReference>
<protein>
    <recommendedName>
        <fullName evidence="4">Proteins of 100 residues with WXG</fullName>
    </recommendedName>
</protein>
<keyword evidence="3" id="KW-1185">Reference proteome</keyword>
<dbReference type="RefSeq" id="WP_139183225.1">
    <property type="nucleotide sequence ID" value="NZ_CP048813.1"/>
</dbReference>
<feature type="region of interest" description="Disordered" evidence="1">
    <location>
        <begin position="240"/>
        <end position="261"/>
    </location>
</feature>
<name>A0A1G8HNA3_9NOCA</name>
<accession>A0A1G8HNA3</accession>
<dbReference type="SUPFAM" id="SSF140693">
    <property type="entry name" value="IpaD-like"/>
    <property type="match status" value="1"/>
</dbReference>
<reference evidence="2 3" key="1">
    <citation type="submission" date="2016-10" db="EMBL/GenBank/DDBJ databases">
        <authorList>
            <person name="de Groot N.N."/>
        </authorList>
    </citation>
    <scope>NUCLEOTIDE SEQUENCE [LARGE SCALE GENOMIC DNA]</scope>
    <source>
        <strain evidence="2 3">DSM 44892</strain>
    </source>
</reference>
<feature type="compositionally biased region" description="Basic and acidic residues" evidence="1">
    <location>
        <begin position="250"/>
        <end position="261"/>
    </location>
</feature>
<organism evidence="2 3">
    <name type="scientific">Rhodococcus triatomae</name>
    <dbReference type="NCBI Taxonomy" id="300028"/>
    <lineage>
        <taxon>Bacteria</taxon>
        <taxon>Bacillati</taxon>
        <taxon>Actinomycetota</taxon>
        <taxon>Actinomycetes</taxon>
        <taxon>Mycobacteriales</taxon>
        <taxon>Nocardiaceae</taxon>
        <taxon>Rhodococcus</taxon>
    </lineage>
</organism>